<dbReference type="InterPro" id="IPR012340">
    <property type="entry name" value="NA-bd_OB-fold"/>
</dbReference>
<evidence type="ECO:0000256" key="3">
    <source>
        <dbReference type="ARBA" id="ARBA00023204"/>
    </source>
</evidence>
<dbReference type="EMBL" id="BSOH01000014">
    <property type="protein sequence ID" value="GLR18055.1"/>
    <property type="molecule type" value="Genomic_DNA"/>
</dbReference>
<dbReference type="PANTHER" id="PTHR33991">
    <property type="entry name" value="DNA REPAIR PROTEIN RECO"/>
    <property type="match status" value="1"/>
</dbReference>
<dbReference type="SUPFAM" id="SSF50249">
    <property type="entry name" value="Nucleic acid-binding proteins"/>
    <property type="match status" value="1"/>
</dbReference>
<evidence type="ECO:0000313" key="6">
    <source>
        <dbReference type="EMBL" id="GLR18055.1"/>
    </source>
</evidence>
<evidence type="ECO:0000256" key="4">
    <source>
        <dbReference type="HAMAP-Rule" id="MF_00201"/>
    </source>
</evidence>
<comment type="caution">
    <text evidence="6">The sequence shown here is derived from an EMBL/GenBank/DDBJ whole genome shotgun (WGS) entry which is preliminary data.</text>
</comment>
<dbReference type="Proteomes" id="UP001156666">
    <property type="component" value="Unassembled WGS sequence"/>
</dbReference>
<dbReference type="NCBIfam" id="TIGR00613">
    <property type="entry name" value="reco"/>
    <property type="match status" value="1"/>
</dbReference>
<comment type="function">
    <text evidence="4">Involved in DNA repair and RecF pathway recombination.</text>
</comment>
<evidence type="ECO:0000313" key="7">
    <source>
        <dbReference type="Proteomes" id="UP001156666"/>
    </source>
</evidence>
<dbReference type="InterPro" id="IPR037278">
    <property type="entry name" value="ARFGAP/RecO"/>
</dbReference>
<dbReference type="GO" id="GO:0006310">
    <property type="term" value="P:DNA recombination"/>
    <property type="evidence" value="ECO:0007669"/>
    <property type="project" value="UniProtKB-UniRule"/>
</dbReference>
<comment type="similarity">
    <text evidence="4">Belongs to the RecO family.</text>
</comment>
<organism evidence="6 7">
    <name type="scientific">Portibacter lacus</name>
    <dbReference type="NCBI Taxonomy" id="1099794"/>
    <lineage>
        <taxon>Bacteria</taxon>
        <taxon>Pseudomonadati</taxon>
        <taxon>Bacteroidota</taxon>
        <taxon>Saprospiria</taxon>
        <taxon>Saprospirales</taxon>
        <taxon>Haliscomenobacteraceae</taxon>
        <taxon>Portibacter</taxon>
    </lineage>
</organism>
<reference evidence="6" key="2">
    <citation type="submission" date="2023-01" db="EMBL/GenBank/DDBJ databases">
        <title>Draft genome sequence of Portibacter lacus strain NBRC 108769.</title>
        <authorList>
            <person name="Sun Q."/>
            <person name="Mori K."/>
        </authorList>
    </citation>
    <scope>NUCLEOTIDE SEQUENCE</scope>
    <source>
        <strain evidence="6">NBRC 108769</strain>
    </source>
</reference>
<keyword evidence="7" id="KW-1185">Reference proteome</keyword>
<dbReference type="Gene3D" id="2.40.50.140">
    <property type="entry name" value="Nucleic acid-binding proteins"/>
    <property type="match status" value="1"/>
</dbReference>
<reference evidence="6" key="1">
    <citation type="journal article" date="2014" name="Int. J. Syst. Evol. Microbiol.">
        <title>Complete genome sequence of Corynebacterium casei LMG S-19264T (=DSM 44701T), isolated from a smear-ripened cheese.</title>
        <authorList>
            <consortium name="US DOE Joint Genome Institute (JGI-PGF)"/>
            <person name="Walter F."/>
            <person name="Albersmeier A."/>
            <person name="Kalinowski J."/>
            <person name="Ruckert C."/>
        </authorList>
    </citation>
    <scope>NUCLEOTIDE SEQUENCE</scope>
    <source>
        <strain evidence="6">NBRC 108769</strain>
    </source>
</reference>
<sequence length="241" mass="28327">MLVKTKGIILRSLKYGETSLILDIYTQDYGLNSYIIGGVRNKKSKTQAGLCQIMSLVEVVAYHKNTKGLFRIKEIASSHLYQRIPFEIRRSSVGMFMTEILKNTIKEDEENTSLFEFIYYWFLHLDLSSESVSNVHLLFMIELAEQIGIQPRDNFSINNPYFDLMAGQFVSKLPDHHQFLDADQSEWLYDLMMQERNYVHELKLTNTQRRILLDKLILFYKLHIESIKELHTYSILNEILS</sequence>
<dbReference type="GO" id="GO:0006302">
    <property type="term" value="P:double-strand break repair"/>
    <property type="evidence" value="ECO:0007669"/>
    <property type="project" value="TreeGrafter"/>
</dbReference>
<feature type="domain" description="DNA replication/recombination mediator RecO N-terminal" evidence="5">
    <location>
        <begin position="1"/>
        <end position="76"/>
    </location>
</feature>
<protein>
    <recommendedName>
        <fullName evidence="4">DNA repair protein RecO</fullName>
    </recommendedName>
    <alternativeName>
        <fullName evidence="4">Recombination protein O</fullName>
    </alternativeName>
</protein>
<dbReference type="Pfam" id="PF11967">
    <property type="entry name" value="RecO_N"/>
    <property type="match status" value="1"/>
</dbReference>
<evidence type="ECO:0000256" key="1">
    <source>
        <dbReference type="ARBA" id="ARBA00022763"/>
    </source>
</evidence>
<dbReference type="Pfam" id="PF02565">
    <property type="entry name" value="RecO_C"/>
    <property type="match status" value="1"/>
</dbReference>
<dbReference type="RefSeq" id="WP_235291730.1">
    <property type="nucleotide sequence ID" value="NZ_BSOH01000014.1"/>
</dbReference>
<dbReference type="PANTHER" id="PTHR33991:SF1">
    <property type="entry name" value="DNA REPAIR PROTEIN RECO"/>
    <property type="match status" value="1"/>
</dbReference>
<dbReference type="InterPro" id="IPR022572">
    <property type="entry name" value="DNA_rep/recomb_RecO_N"/>
</dbReference>
<proteinExistence type="inferred from homology"/>
<dbReference type="GO" id="GO:0043590">
    <property type="term" value="C:bacterial nucleoid"/>
    <property type="evidence" value="ECO:0007669"/>
    <property type="project" value="TreeGrafter"/>
</dbReference>
<dbReference type="AlphaFoldDB" id="A0AA37SQR3"/>
<keyword evidence="1 4" id="KW-0227">DNA damage</keyword>
<keyword evidence="3 4" id="KW-0234">DNA repair</keyword>
<evidence type="ECO:0000259" key="5">
    <source>
        <dbReference type="Pfam" id="PF11967"/>
    </source>
</evidence>
<name>A0AA37SQR3_9BACT</name>
<keyword evidence="2 4" id="KW-0233">DNA recombination</keyword>
<dbReference type="InterPro" id="IPR003717">
    <property type="entry name" value="RecO"/>
</dbReference>
<gene>
    <name evidence="4 6" type="primary">recO</name>
    <name evidence="6" type="ORF">GCM10007940_26700</name>
</gene>
<dbReference type="HAMAP" id="MF_00201">
    <property type="entry name" value="RecO"/>
    <property type="match status" value="1"/>
</dbReference>
<dbReference type="SUPFAM" id="SSF57863">
    <property type="entry name" value="ArfGap/RecO-like zinc finger"/>
    <property type="match status" value="1"/>
</dbReference>
<accession>A0AA37SQR3</accession>
<evidence type="ECO:0000256" key="2">
    <source>
        <dbReference type="ARBA" id="ARBA00023172"/>
    </source>
</evidence>